<reference evidence="4 5" key="1">
    <citation type="submission" date="2017-09" db="EMBL/GenBank/DDBJ databases">
        <title>WGS assembly of Aquilegia coerulea Goldsmith.</title>
        <authorList>
            <person name="Hodges S."/>
            <person name="Kramer E."/>
            <person name="Nordborg M."/>
            <person name="Tomkins J."/>
            <person name="Borevitz J."/>
            <person name="Derieg N."/>
            <person name="Yan J."/>
            <person name="Mihaltcheva S."/>
            <person name="Hayes R.D."/>
            <person name="Rokhsar D."/>
        </authorList>
    </citation>
    <scope>NUCLEOTIDE SEQUENCE [LARGE SCALE GENOMIC DNA]</scope>
    <source>
        <strain evidence="5">cv. Goldsmith</strain>
    </source>
</reference>
<dbReference type="Pfam" id="PF04927">
    <property type="entry name" value="SMP"/>
    <property type="match status" value="1"/>
</dbReference>
<evidence type="ECO:0000313" key="4">
    <source>
        <dbReference type="EMBL" id="PIA31752.1"/>
    </source>
</evidence>
<dbReference type="PANTHER" id="PTHR31174:SF7">
    <property type="entry name" value="LATE EMBRYOGENESIS ABUNDANT PROTEIN 31-RELATED"/>
    <property type="match status" value="1"/>
</dbReference>
<evidence type="ECO:0000256" key="2">
    <source>
        <dbReference type="ARBA" id="ARBA00022737"/>
    </source>
</evidence>
<dbReference type="EMBL" id="KZ305066">
    <property type="protein sequence ID" value="PIA31752.1"/>
    <property type="molecule type" value="Genomic_DNA"/>
</dbReference>
<proteinExistence type="inferred from homology"/>
<organism evidence="4 5">
    <name type="scientific">Aquilegia coerulea</name>
    <name type="common">Rocky mountain columbine</name>
    <dbReference type="NCBI Taxonomy" id="218851"/>
    <lineage>
        <taxon>Eukaryota</taxon>
        <taxon>Viridiplantae</taxon>
        <taxon>Streptophyta</taxon>
        <taxon>Embryophyta</taxon>
        <taxon>Tracheophyta</taxon>
        <taxon>Spermatophyta</taxon>
        <taxon>Magnoliopsida</taxon>
        <taxon>Ranunculales</taxon>
        <taxon>Ranunculaceae</taxon>
        <taxon>Thalictroideae</taxon>
        <taxon>Aquilegia</taxon>
    </lineage>
</organism>
<dbReference type="PANTHER" id="PTHR31174">
    <property type="entry name" value="SEED MATURATION FAMILY PROTEIN"/>
    <property type="match status" value="1"/>
</dbReference>
<keyword evidence="2" id="KW-0677">Repeat</keyword>
<evidence type="ECO:0000259" key="3">
    <source>
        <dbReference type="Pfam" id="PF04927"/>
    </source>
</evidence>
<dbReference type="InterPro" id="IPR007011">
    <property type="entry name" value="LEA_SMP_dom"/>
</dbReference>
<protein>
    <recommendedName>
        <fullName evidence="3">SMP domain-containing protein</fullName>
    </recommendedName>
</protein>
<dbReference type="AlphaFoldDB" id="A0A2G5CKB2"/>
<feature type="domain" description="SMP" evidence="3">
    <location>
        <begin position="16"/>
        <end position="70"/>
    </location>
</feature>
<dbReference type="Proteomes" id="UP000230069">
    <property type="component" value="Unassembled WGS sequence"/>
</dbReference>
<accession>A0A2G5CKB2</accession>
<evidence type="ECO:0000313" key="5">
    <source>
        <dbReference type="Proteomes" id="UP000230069"/>
    </source>
</evidence>
<dbReference type="InterPro" id="IPR042971">
    <property type="entry name" value="LEA_SMP"/>
</dbReference>
<dbReference type="OrthoDB" id="2014755at2759"/>
<dbReference type="STRING" id="218851.A0A2G5CKB2"/>
<comment type="similarity">
    <text evidence="1">Belongs to the LEA type SMP family.</text>
</comment>
<name>A0A2G5CKB2_AQUCA</name>
<keyword evidence="5" id="KW-1185">Reference proteome</keyword>
<sequence>MSQQQPRRPQTDQEPIKYCDLFDVSDELVSKPIAPRDATMMQTAETQVLGRTQKDGPVAKLQSAADQNERIGLVGHTDVTDLTCAKGLDVATADISCSCVVTESVAGQVYTS</sequence>
<dbReference type="InParanoid" id="A0A2G5CKB2"/>
<gene>
    <name evidence="4" type="ORF">AQUCO_04900206v1</name>
</gene>
<evidence type="ECO:0000256" key="1">
    <source>
        <dbReference type="ARBA" id="ARBA00010733"/>
    </source>
</evidence>